<dbReference type="SUPFAM" id="SSF56281">
    <property type="entry name" value="Metallo-hydrolase/oxidoreductase"/>
    <property type="match status" value="1"/>
</dbReference>
<dbReference type="PANTHER" id="PTHR43084:SF1">
    <property type="entry name" value="PERSULFIDE DIOXYGENASE ETHE1, MITOCHONDRIAL"/>
    <property type="match status" value="1"/>
</dbReference>
<dbReference type="RefSeq" id="WP_161342754.1">
    <property type="nucleotide sequence ID" value="NZ_BMGW01000001.1"/>
</dbReference>
<dbReference type="GO" id="GO:0050313">
    <property type="term" value="F:sulfur dioxygenase activity"/>
    <property type="evidence" value="ECO:0007669"/>
    <property type="project" value="InterPro"/>
</dbReference>
<sequence>MTNPAHGPAHSPVVQSFFDRPTGSLQYVFHCPATMQGAVVDPVWNYDAKAVATWTDSADEIEAYLRDTGITPAWILDTHPHADHLSSARILSERFGGVPRGIGEKVREVQALWQKLYNWSPEETPDGGCWDRLFAEGDEFMVGNIPVRVMLSPGHTLASITYVAGDAAFVHDTLMMPESGSSRADFPGGSAAVLWDSLQAILALPGDTRLYIGHDYPAKEAAPRCMATVAEHLARNAHVKAGTVREEYIARREARDATLALPERMIAALQVNLRGGALPAAEADGHSYLKMPVNRFAPR</sequence>
<organism evidence="3 4">
    <name type="scientific">Frigidibacter albus</name>
    <dbReference type="NCBI Taxonomy" id="1465486"/>
    <lineage>
        <taxon>Bacteria</taxon>
        <taxon>Pseudomonadati</taxon>
        <taxon>Pseudomonadota</taxon>
        <taxon>Alphaproteobacteria</taxon>
        <taxon>Rhodobacterales</taxon>
        <taxon>Paracoccaceae</taxon>
        <taxon>Frigidibacter</taxon>
    </lineage>
</organism>
<keyword evidence="3" id="KW-0378">Hydrolase</keyword>
<keyword evidence="1" id="KW-0479">Metal-binding</keyword>
<dbReference type="Gene3D" id="3.60.15.10">
    <property type="entry name" value="Ribonuclease Z/Hydroxyacylglutathione hydrolase-like"/>
    <property type="match status" value="1"/>
</dbReference>
<evidence type="ECO:0000313" key="4">
    <source>
        <dbReference type="Proteomes" id="UP000477083"/>
    </source>
</evidence>
<evidence type="ECO:0000313" key="3">
    <source>
        <dbReference type="EMBL" id="MZQ87814.1"/>
    </source>
</evidence>
<comment type="caution">
    <text evidence="3">The sequence shown here is derived from an EMBL/GenBank/DDBJ whole genome shotgun (WGS) entry which is preliminary data.</text>
</comment>
<feature type="domain" description="Metallo-beta-lactamase" evidence="2">
    <location>
        <begin position="23"/>
        <end position="214"/>
    </location>
</feature>
<evidence type="ECO:0000259" key="2">
    <source>
        <dbReference type="SMART" id="SM00849"/>
    </source>
</evidence>
<dbReference type="AlphaFoldDB" id="A0A6L8VC44"/>
<dbReference type="SMART" id="SM00849">
    <property type="entry name" value="Lactamase_B"/>
    <property type="match status" value="1"/>
</dbReference>
<dbReference type="InterPro" id="IPR051682">
    <property type="entry name" value="Mito_Persulfide_Diox"/>
</dbReference>
<dbReference type="EMBL" id="WWNR01000001">
    <property type="protein sequence ID" value="MZQ87814.1"/>
    <property type="molecule type" value="Genomic_DNA"/>
</dbReference>
<protein>
    <submittedName>
        <fullName evidence="3">MBL fold metallo-hydrolase</fullName>
    </submittedName>
</protein>
<proteinExistence type="predicted"/>
<keyword evidence="4" id="KW-1185">Reference proteome</keyword>
<gene>
    <name evidence="3" type="ORF">GS660_01730</name>
</gene>
<dbReference type="OrthoDB" id="9784009at2"/>
<dbReference type="InterPro" id="IPR036866">
    <property type="entry name" value="RibonucZ/Hydroxyglut_hydro"/>
</dbReference>
<name>A0A6L8VC44_9RHOB</name>
<dbReference type="InterPro" id="IPR001279">
    <property type="entry name" value="Metallo-B-lactamas"/>
</dbReference>
<accession>A0A6L8VC44</accession>
<evidence type="ECO:0000256" key="1">
    <source>
        <dbReference type="ARBA" id="ARBA00022723"/>
    </source>
</evidence>
<dbReference type="GO" id="GO:0046872">
    <property type="term" value="F:metal ion binding"/>
    <property type="evidence" value="ECO:0007669"/>
    <property type="project" value="UniProtKB-KW"/>
</dbReference>
<dbReference type="Proteomes" id="UP000477083">
    <property type="component" value="Unassembled WGS sequence"/>
</dbReference>
<dbReference type="CDD" id="cd07724">
    <property type="entry name" value="POD-like_MBL-fold"/>
    <property type="match status" value="1"/>
</dbReference>
<dbReference type="Pfam" id="PF00753">
    <property type="entry name" value="Lactamase_B"/>
    <property type="match status" value="1"/>
</dbReference>
<dbReference type="GO" id="GO:0006749">
    <property type="term" value="P:glutathione metabolic process"/>
    <property type="evidence" value="ECO:0007669"/>
    <property type="project" value="InterPro"/>
</dbReference>
<dbReference type="GO" id="GO:0070813">
    <property type="term" value="P:hydrogen sulfide metabolic process"/>
    <property type="evidence" value="ECO:0007669"/>
    <property type="project" value="TreeGrafter"/>
</dbReference>
<dbReference type="PANTHER" id="PTHR43084">
    <property type="entry name" value="PERSULFIDE DIOXYGENASE ETHE1"/>
    <property type="match status" value="1"/>
</dbReference>
<dbReference type="InterPro" id="IPR044528">
    <property type="entry name" value="POD-like_MBL-fold"/>
</dbReference>
<dbReference type="GO" id="GO:0016787">
    <property type="term" value="F:hydrolase activity"/>
    <property type="evidence" value="ECO:0007669"/>
    <property type="project" value="UniProtKB-KW"/>
</dbReference>
<reference evidence="3 4" key="1">
    <citation type="submission" date="2020-01" db="EMBL/GenBank/DDBJ databases">
        <title>Frigidibacter albus SP32T (=CGMCC 1.13995T).</title>
        <authorList>
            <person name="Liao X."/>
        </authorList>
    </citation>
    <scope>NUCLEOTIDE SEQUENCE [LARGE SCALE GENOMIC DNA]</scope>
    <source>
        <strain evidence="3 4">SP32</strain>
    </source>
</reference>